<dbReference type="SUPFAM" id="SSF51735">
    <property type="entry name" value="NAD(P)-binding Rossmann-fold domains"/>
    <property type="match status" value="1"/>
</dbReference>
<evidence type="ECO:0000313" key="2">
    <source>
        <dbReference type="EMBL" id="MBB4676144.1"/>
    </source>
</evidence>
<dbReference type="InterPro" id="IPR051604">
    <property type="entry name" value="Ergot_Alk_Oxidoreductase"/>
</dbReference>
<dbReference type="AlphaFoldDB" id="A0A7W7CAJ2"/>
<dbReference type="Gene3D" id="3.90.25.10">
    <property type="entry name" value="UDP-galactose 4-epimerase, domain 1"/>
    <property type="match status" value="1"/>
</dbReference>
<comment type="caution">
    <text evidence="2">The sequence shown here is derived from an EMBL/GenBank/DDBJ whole genome shotgun (WGS) entry which is preliminary data.</text>
</comment>
<protein>
    <submittedName>
        <fullName evidence="2">Uncharacterized protein YbjT (DUF2867 family)</fullName>
    </submittedName>
</protein>
<dbReference type="Pfam" id="PF13460">
    <property type="entry name" value="NAD_binding_10"/>
    <property type="match status" value="1"/>
</dbReference>
<dbReference type="Proteomes" id="UP000533598">
    <property type="component" value="Unassembled WGS sequence"/>
</dbReference>
<proteinExistence type="predicted"/>
<dbReference type="Gene3D" id="3.40.50.720">
    <property type="entry name" value="NAD(P)-binding Rossmann-like Domain"/>
    <property type="match status" value="1"/>
</dbReference>
<dbReference type="RefSeq" id="WP_185002007.1">
    <property type="nucleotide sequence ID" value="NZ_BAAAUI010000016.1"/>
</dbReference>
<keyword evidence="3" id="KW-1185">Reference proteome</keyword>
<accession>A0A7W7CAJ2</accession>
<dbReference type="PANTHER" id="PTHR43162:SF1">
    <property type="entry name" value="PRESTALK A DIFFERENTIATION PROTEIN A"/>
    <property type="match status" value="1"/>
</dbReference>
<sequence>MTIFVSGATGNVGRPLVEELLAAGHQVRALTRNPAKANLPAGVEVVAGNLDNTDSLAEVFTGVTAAHLISFGDNYVPLFNGAEIMALVKQAGVRKVTVLRGDVEPSALDAAVAAAGLDHAYLGPVEFMSNTLEWAESITKDGLVREGFSGVKSAVVHDADIASVAAAVLTSDGHTGKEYWLTGPEALTPPEKVRIIAEVLGREIGYVDLTEAEVIEQWRAQGYSAEDIGFFLGMRQNPPELGATVAPTVEQVTGKPGRTFAQWVRENAAAFGG</sequence>
<gene>
    <name evidence="2" type="ORF">HNR67_002262</name>
</gene>
<feature type="domain" description="NAD(P)-binding" evidence="1">
    <location>
        <begin position="7"/>
        <end position="98"/>
    </location>
</feature>
<dbReference type="InterPro" id="IPR016040">
    <property type="entry name" value="NAD(P)-bd_dom"/>
</dbReference>
<dbReference type="EMBL" id="JACHMH010000001">
    <property type="protein sequence ID" value="MBB4676144.1"/>
    <property type="molecule type" value="Genomic_DNA"/>
</dbReference>
<name>A0A7W7CAJ2_9PSEU</name>
<dbReference type="PANTHER" id="PTHR43162">
    <property type="match status" value="1"/>
</dbReference>
<dbReference type="InterPro" id="IPR036291">
    <property type="entry name" value="NAD(P)-bd_dom_sf"/>
</dbReference>
<organism evidence="2 3">
    <name type="scientific">Crossiella cryophila</name>
    <dbReference type="NCBI Taxonomy" id="43355"/>
    <lineage>
        <taxon>Bacteria</taxon>
        <taxon>Bacillati</taxon>
        <taxon>Actinomycetota</taxon>
        <taxon>Actinomycetes</taxon>
        <taxon>Pseudonocardiales</taxon>
        <taxon>Pseudonocardiaceae</taxon>
        <taxon>Crossiella</taxon>
    </lineage>
</organism>
<evidence type="ECO:0000259" key="1">
    <source>
        <dbReference type="Pfam" id="PF13460"/>
    </source>
</evidence>
<reference evidence="2 3" key="1">
    <citation type="submission" date="2020-08" db="EMBL/GenBank/DDBJ databases">
        <title>Sequencing the genomes of 1000 actinobacteria strains.</title>
        <authorList>
            <person name="Klenk H.-P."/>
        </authorList>
    </citation>
    <scope>NUCLEOTIDE SEQUENCE [LARGE SCALE GENOMIC DNA]</scope>
    <source>
        <strain evidence="2 3">DSM 44230</strain>
    </source>
</reference>
<evidence type="ECO:0000313" key="3">
    <source>
        <dbReference type="Proteomes" id="UP000533598"/>
    </source>
</evidence>